<evidence type="ECO:0000313" key="3">
    <source>
        <dbReference type="EMBL" id="MTW03016.1"/>
    </source>
</evidence>
<evidence type="ECO:0000313" key="4">
    <source>
        <dbReference type="Proteomes" id="UP000484015"/>
    </source>
</evidence>
<dbReference type="InterPro" id="IPR038729">
    <property type="entry name" value="Rad50/SbcC_AAA"/>
</dbReference>
<feature type="domain" description="Rad50/SbcC-type AAA" evidence="2">
    <location>
        <begin position="7"/>
        <end position="59"/>
    </location>
</feature>
<name>A0A6L6Q0J4_9BURK</name>
<dbReference type="SUPFAM" id="SSF52540">
    <property type="entry name" value="P-loop containing nucleoside triphosphate hydrolases"/>
    <property type="match status" value="1"/>
</dbReference>
<proteinExistence type="predicted"/>
<dbReference type="GO" id="GO:0016887">
    <property type="term" value="F:ATP hydrolysis activity"/>
    <property type="evidence" value="ECO:0007669"/>
    <property type="project" value="InterPro"/>
</dbReference>
<dbReference type="Pfam" id="PF13304">
    <property type="entry name" value="AAA_21"/>
    <property type="match status" value="1"/>
</dbReference>
<dbReference type="Gene3D" id="3.40.50.300">
    <property type="entry name" value="P-loop containing nucleotide triphosphate hydrolases"/>
    <property type="match status" value="2"/>
</dbReference>
<dbReference type="InterPro" id="IPR051396">
    <property type="entry name" value="Bact_Antivir_Def_Nuclease"/>
</dbReference>
<dbReference type="Pfam" id="PF13476">
    <property type="entry name" value="AAA_23"/>
    <property type="match status" value="1"/>
</dbReference>
<reference evidence="3 4" key="1">
    <citation type="submission" date="2019-11" db="EMBL/GenBank/DDBJ databases">
        <title>Type strains purchased from KCTC, JCM and DSMZ.</title>
        <authorList>
            <person name="Lu H."/>
        </authorList>
    </citation>
    <scope>NUCLEOTIDE SEQUENCE [LARGE SCALE GENOMIC DNA]</scope>
    <source>
        <strain evidence="3 4">KCTC 42409</strain>
    </source>
</reference>
<dbReference type="RefSeq" id="WP_155439400.1">
    <property type="nucleotide sequence ID" value="NZ_WNLA01000007.1"/>
</dbReference>
<dbReference type="OrthoDB" id="5468457at2"/>
<feature type="domain" description="ATPase AAA-type core" evidence="1">
    <location>
        <begin position="253"/>
        <end position="342"/>
    </location>
</feature>
<dbReference type="AlphaFoldDB" id="A0A6L6Q0J4"/>
<protein>
    <submittedName>
        <fullName evidence="3">AAA family ATPase</fullName>
    </submittedName>
</protein>
<organism evidence="3 4">
    <name type="scientific">Pseudoduganella ginsengisoli</name>
    <dbReference type="NCBI Taxonomy" id="1462440"/>
    <lineage>
        <taxon>Bacteria</taxon>
        <taxon>Pseudomonadati</taxon>
        <taxon>Pseudomonadota</taxon>
        <taxon>Betaproteobacteria</taxon>
        <taxon>Burkholderiales</taxon>
        <taxon>Oxalobacteraceae</taxon>
        <taxon>Telluria group</taxon>
        <taxon>Pseudoduganella</taxon>
    </lineage>
</organism>
<dbReference type="InterPro" id="IPR027417">
    <property type="entry name" value="P-loop_NTPase"/>
</dbReference>
<dbReference type="PANTHER" id="PTHR43581:SF2">
    <property type="entry name" value="EXCINUCLEASE ATPASE SUBUNIT"/>
    <property type="match status" value="1"/>
</dbReference>
<gene>
    <name evidence="3" type="ORF">GM668_13070</name>
</gene>
<dbReference type="Proteomes" id="UP000484015">
    <property type="component" value="Unassembled WGS sequence"/>
</dbReference>
<dbReference type="EMBL" id="WNLA01000007">
    <property type="protein sequence ID" value="MTW03016.1"/>
    <property type="molecule type" value="Genomic_DNA"/>
</dbReference>
<comment type="caution">
    <text evidence="3">The sequence shown here is derived from an EMBL/GenBank/DDBJ whole genome shotgun (WGS) entry which is preliminary data.</text>
</comment>
<accession>A0A6L6Q0J4</accession>
<sequence>MHVLSATIDNLRSIASARLALNNPAERGMLYPNVNVILGNNGAGKSTLLRAIAMGILAPSLGDSGYRPDSMVRRAPSVKGRSAKSKAAKGAPPLTGRAGVTLTLHAQDWPATAPALPGKGELSLAGEIAVRGDFESFVWTDQPAKDVAAQLTDTYYKRQSSAFFLAGYGATRRVETSERLDPTARDKARSPRYARVAGLFEDHIALIPLESWLPDYREKNRGRYTQVIHLINKLLPPNCRLAEVLPDGAQRDYLFEMAGTVVPFRALSDGYKAYIGWIGDMLYHVCMNSPSGKKLVENHGVVLIDEVDLHLHPEWQQTVLPTLSKALPNVQFIVTTHSPLVVGSLEASNLFVLDVTGDGALVTRRPEKVHGASAEQILLSPYFGLESTRTREVAKDLRKLADQATADDPKAALEYLKLLAKRKIAS</sequence>
<dbReference type="GO" id="GO:0005524">
    <property type="term" value="F:ATP binding"/>
    <property type="evidence" value="ECO:0007669"/>
    <property type="project" value="InterPro"/>
</dbReference>
<evidence type="ECO:0000259" key="2">
    <source>
        <dbReference type="Pfam" id="PF13476"/>
    </source>
</evidence>
<dbReference type="GO" id="GO:0006302">
    <property type="term" value="P:double-strand break repair"/>
    <property type="evidence" value="ECO:0007669"/>
    <property type="project" value="InterPro"/>
</dbReference>
<dbReference type="PANTHER" id="PTHR43581">
    <property type="entry name" value="ATP/GTP PHOSPHATASE"/>
    <property type="match status" value="1"/>
</dbReference>
<keyword evidence="4" id="KW-1185">Reference proteome</keyword>
<dbReference type="InterPro" id="IPR003959">
    <property type="entry name" value="ATPase_AAA_core"/>
</dbReference>
<evidence type="ECO:0000259" key="1">
    <source>
        <dbReference type="Pfam" id="PF13304"/>
    </source>
</evidence>